<dbReference type="GO" id="GO:0004930">
    <property type="term" value="F:G protein-coupled receptor activity"/>
    <property type="evidence" value="ECO:0007669"/>
    <property type="project" value="InterPro"/>
</dbReference>
<keyword evidence="2 5" id="KW-0812">Transmembrane</keyword>
<feature type="transmembrane region" description="Helical" evidence="5">
    <location>
        <begin position="272"/>
        <end position="295"/>
    </location>
</feature>
<evidence type="ECO:0000256" key="1">
    <source>
        <dbReference type="ARBA" id="ARBA00004370"/>
    </source>
</evidence>
<name>A0A8C5BAF1_GADMO</name>
<keyword evidence="3 5" id="KW-1133">Transmembrane helix</keyword>
<dbReference type="PANTHER" id="PTHR26451:SF866">
    <property type="entry name" value="ODORANT RECEPTOR-RELATED"/>
    <property type="match status" value="1"/>
</dbReference>
<feature type="transmembrane region" description="Helical" evidence="5">
    <location>
        <begin position="126"/>
        <end position="154"/>
    </location>
</feature>
<accession>A0A8C5BAF1</accession>
<protein>
    <recommendedName>
        <fullName evidence="6">G-protein coupled receptors family 1 profile domain-containing protein</fullName>
    </recommendedName>
</protein>
<dbReference type="Pfam" id="PF00001">
    <property type="entry name" value="7tm_1"/>
    <property type="match status" value="1"/>
</dbReference>
<feature type="domain" description="G-protein coupled receptors family 1 profile" evidence="6">
    <location>
        <begin position="76"/>
        <end position="327"/>
    </location>
</feature>
<dbReference type="OMA" id="NICCQIR"/>
<dbReference type="GO" id="GO:0005549">
    <property type="term" value="F:odorant binding"/>
    <property type="evidence" value="ECO:0007669"/>
    <property type="project" value="TreeGrafter"/>
</dbReference>
<dbReference type="InterPro" id="IPR017452">
    <property type="entry name" value="GPCR_Rhodpsn_7TM"/>
</dbReference>
<dbReference type="PRINTS" id="PR00237">
    <property type="entry name" value="GPCRRHODOPSN"/>
</dbReference>
<dbReference type="PROSITE" id="PS50262">
    <property type="entry name" value="G_PROTEIN_RECEP_F1_2"/>
    <property type="match status" value="1"/>
</dbReference>
<proteinExistence type="predicted"/>
<dbReference type="AlphaFoldDB" id="A0A8C5BAF1"/>
<evidence type="ECO:0000256" key="4">
    <source>
        <dbReference type="ARBA" id="ARBA00023136"/>
    </source>
</evidence>
<dbReference type="GO" id="GO:0004984">
    <property type="term" value="F:olfactory receptor activity"/>
    <property type="evidence" value="ECO:0007669"/>
    <property type="project" value="TreeGrafter"/>
</dbReference>
<evidence type="ECO:0000256" key="2">
    <source>
        <dbReference type="ARBA" id="ARBA00022692"/>
    </source>
</evidence>
<feature type="transmembrane region" description="Helical" evidence="5">
    <location>
        <begin position="175"/>
        <end position="200"/>
    </location>
</feature>
<dbReference type="SUPFAM" id="SSF81321">
    <property type="entry name" value="Family A G protein-coupled receptor-like"/>
    <property type="match status" value="1"/>
</dbReference>
<dbReference type="InterPro" id="IPR000276">
    <property type="entry name" value="GPCR_Rhodpsn"/>
</dbReference>
<sequence length="358" mass="40172">MNGNSCFFNSNLNNFASLHDIIDLGEHINVFFILSVMPDAGYFRANVSAGLQYQAQQEFILFTTLSLGLSCNFLCLNCVLLYTLRSKPVFCETPRYILLYNLLFSDTAHLVLSLIMYILAVSRLKLTMYVCGFVTMLSTLVQAVSPLTLAVMSIERYVAVCFPLRHADLVTVRNTGAAIAAVWTVCSLNIVIRVLILVVWRPDYAYNEKMKDFCSKEALFLTPMSRRVDEAYSGSVFSFGGLAILFSYVGVTLVARSASSDKASASKARKTVLLHFFQLVLILTFTFSSMIITAIARKVDRITLVRLYNIIFVCLNIFPRCLSALIYGLRDQTIRPALRNNICCQIRCLVGPLKNPHF</sequence>
<comment type="subcellular location">
    <subcellularLocation>
        <location evidence="1">Membrane</location>
    </subcellularLocation>
</comment>
<feature type="transmembrane region" description="Helical" evidence="5">
    <location>
        <begin position="231"/>
        <end position="251"/>
    </location>
</feature>
<dbReference type="Proteomes" id="UP000694546">
    <property type="component" value="Chromosome 7"/>
</dbReference>
<dbReference type="InterPro" id="IPR052921">
    <property type="entry name" value="GPCR1_Superfamily_Member"/>
</dbReference>
<dbReference type="CDD" id="cd00637">
    <property type="entry name" value="7tm_classA_rhodopsin-like"/>
    <property type="match status" value="1"/>
</dbReference>
<dbReference type="PANTHER" id="PTHR26451">
    <property type="entry name" value="G_PROTEIN_RECEP_F1_2 DOMAIN-CONTAINING PROTEIN"/>
    <property type="match status" value="1"/>
</dbReference>
<dbReference type="Gene3D" id="1.20.1070.10">
    <property type="entry name" value="Rhodopsin 7-helix transmembrane proteins"/>
    <property type="match status" value="1"/>
</dbReference>
<evidence type="ECO:0000256" key="5">
    <source>
        <dbReference type="SAM" id="Phobius"/>
    </source>
</evidence>
<evidence type="ECO:0000256" key="3">
    <source>
        <dbReference type="ARBA" id="ARBA00022989"/>
    </source>
</evidence>
<evidence type="ECO:0000313" key="7">
    <source>
        <dbReference type="Ensembl" id="ENSGMOP00000043194.1"/>
    </source>
</evidence>
<dbReference type="GO" id="GO:0016020">
    <property type="term" value="C:membrane"/>
    <property type="evidence" value="ECO:0007669"/>
    <property type="project" value="UniProtKB-SubCell"/>
</dbReference>
<evidence type="ECO:0000259" key="6">
    <source>
        <dbReference type="PROSITE" id="PS50262"/>
    </source>
</evidence>
<keyword evidence="8" id="KW-1185">Reference proteome</keyword>
<evidence type="ECO:0000313" key="8">
    <source>
        <dbReference type="Proteomes" id="UP000694546"/>
    </source>
</evidence>
<keyword evidence="4 5" id="KW-0472">Membrane</keyword>
<organism evidence="7 8">
    <name type="scientific">Gadus morhua</name>
    <name type="common">Atlantic cod</name>
    <dbReference type="NCBI Taxonomy" id="8049"/>
    <lineage>
        <taxon>Eukaryota</taxon>
        <taxon>Metazoa</taxon>
        <taxon>Chordata</taxon>
        <taxon>Craniata</taxon>
        <taxon>Vertebrata</taxon>
        <taxon>Euteleostomi</taxon>
        <taxon>Actinopterygii</taxon>
        <taxon>Neopterygii</taxon>
        <taxon>Teleostei</taxon>
        <taxon>Neoteleostei</taxon>
        <taxon>Acanthomorphata</taxon>
        <taxon>Zeiogadaria</taxon>
        <taxon>Gadariae</taxon>
        <taxon>Gadiformes</taxon>
        <taxon>Gadoidei</taxon>
        <taxon>Gadidae</taxon>
        <taxon>Gadus</taxon>
    </lineage>
</organism>
<dbReference type="GeneTree" id="ENSGT00940000163093"/>
<feature type="transmembrane region" description="Helical" evidence="5">
    <location>
        <begin position="59"/>
        <end position="84"/>
    </location>
</feature>
<feature type="transmembrane region" description="Helical" evidence="5">
    <location>
        <begin position="307"/>
        <end position="329"/>
    </location>
</feature>
<feature type="transmembrane region" description="Helical" evidence="5">
    <location>
        <begin position="96"/>
        <end position="120"/>
    </location>
</feature>
<reference evidence="7" key="2">
    <citation type="submission" date="2025-09" db="UniProtKB">
        <authorList>
            <consortium name="Ensembl"/>
        </authorList>
    </citation>
    <scope>IDENTIFICATION</scope>
</reference>
<reference evidence="7" key="1">
    <citation type="submission" date="2025-08" db="UniProtKB">
        <authorList>
            <consortium name="Ensembl"/>
        </authorList>
    </citation>
    <scope>IDENTIFICATION</scope>
</reference>
<dbReference type="Ensembl" id="ENSGMOT00000041777.1">
    <property type="protein sequence ID" value="ENSGMOP00000043194.1"/>
    <property type="gene ID" value="ENSGMOG00000030352.1"/>
</dbReference>